<organism evidence="1 2">
    <name type="scientific">Streptomyces fungicidicus</name>
    <dbReference type="NCBI Taxonomy" id="68203"/>
    <lineage>
        <taxon>Bacteria</taxon>
        <taxon>Bacillati</taxon>
        <taxon>Actinomycetota</taxon>
        <taxon>Actinomycetes</taxon>
        <taxon>Kitasatosporales</taxon>
        <taxon>Streptomycetaceae</taxon>
        <taxon>Streptomyces</taxon>
    </lineage>
</organism>
<evidence type="ECO:0000313" key="2">
    <source>
        <dbReference type="Proteomes" id="UP000556843"/>
    </source>
</evidence>
<name>A0ACC7XWB6_9ACTN</name>
<reference evidence="1" key="1">
    <citation type="submission" date="2020-03" db="EMBL/GenBank/DDBJ databases">
        <title>Complete genome sequence of sixteen Streptomyces strains facilitates identification of candidate genes involved in plant growth-promotion in grain legumes and cereals.</title>
        <authorList>
            <person name="Gopalakrishnan S."/>
            <person name="Thakur V."/>
            <person name="Saxena R."/>
            <person name="Vadlamudi S."/>
            <person name="Purohit S."/>
            <person name="Kumar V."/>
            <person name="Rathore A."/>
            <person name="Chitikineni A."/>
            <person name="Varshney R.K."/>
        </authorList>
    </citation>
    <scope>NUCLEOTIDE SEQUENCE</scope>
    <source>
        <strain evidence="1">CAI-93</strain>
    </source>
</reference>
<gene>
    <name evidence="1" type="ORF">G6W56_07235</name>
</gene>
<proteinExistence type="predicted"/>
<sequence>MTDNPQAPWLRPDPALDTKFPAIGFAPCPGDLRTAERVAKIVRKTARALSDIAHVLNGTGRGEWRGKAAEAFREQFDEDFRPKVNDARDSFTTAATALEGWSRYMETRQKLAEQLEQEAQAALDRAGQAQRDLDGMPPKPGFADSLKERTPEEKAKQERLEATRSGREQSLHSANADLEEIRGRAHRLQQRYVEEGEAVAGRIQHAADIAPNEPGWLDKISEALGKLDDLIGKALDAALTEIKQFLKENAWLFKMIGDIAGTLGGLLGLVSLVVPWLAPVALALGAVAMVSHYLMAVGTTGSFTAALTDESFLIDAAGLAFGGGAFAAGKALTRVAGPGTAGLFKTALTQPGEVMGGAQLAASTLQFSGNWLGNSVAMLPGGTAKNTNDLAKFLLPGDQTQGPEEDGLPDFLNPEKAKEATR</sequence>
<dbReference type="EMBL" id="JAANNW010000005">
    <property type="protein sequence ID" value="NUV73966.1"/>
    <property type="molecule type" value="Genomic_DNA"/>
</dbReference>
<evidence type="ECO:0000313" key="1">
    <source>
        <dbReference type="EMBL" id="NUV73966.1"/>
    </source>
</evidence>
<dbReference type="Proteomes" id="UP000556843">
    <property type="component" value="Unassembled WGS sequence"/>
</dbReference>
<keyword evidence="2" id="KW-1185">Reference proteome</keyword>
<accession>A0ACC7XWB6</accession>
<comment type="caution">
    <text evidence="1">The sequence shown here is derived from an EMBL/GenBank/DDBJ whole genome shotgun (WGS) entry which is preliminary data.</text>
</comment>
<protein>
    <submittedName>
        <fullName evidence="1">Uncharacterized protein</fullName>
    </submittedName>
</protein>